<evidence type="ECO:0000256" key="1">
    <source>
        <dbReference type="SAM" id="MobiDB-lite"/>
    </source>
</evidence>
<comment type="caution">
    <text evidence="2">The sequence shown here is derived from an EMBL/GenBank/DDBJ whole genome shotgun (WGS) entry which is preliminary data.</text>
</comment>
<sequence>NFLHYPETIPDSRTIWMFRERLSSSGKDKKIWKHIWKQFEDKGIMIKKGMVQDATFIESDPGKHGRKKSPVPVDPEPPEMIEEKRTDSEEKTLDTDKKKR</sequence>
<gene>
    <name evidence="2" type="ORF">B2A_15951</name>
</gene>
<dbReference type="AlphaFoldDB" id="T0Z7M5"/>
<dbReference type="EMBL" id="AUZZ01011595">
    <property type="protein sequence ID" value="EQD25785.1"/>
    <property type="molecule type" value="Genomic_DNA"/>
</dbReference>
<feature type="non-terminal residue" evidence="2">
    <location>
        <position position="1"/>
    </location>
</feature>
<protein>
    <submittedName>
        <fullName evidence="2">Transposase, IS4</fullName>
    </submittedName>
</protein>
<evidence type="ECO:0000313" key="2">
    <source>
        <dbReference type="EMBL" id="EQD25785.1"/>
    </source>
</evidence>
<reference evidence="2" key="1">
    <citation type="submission" date="2013-08" db="EMBL/GenBank/DDBJ databases">
        <authorList>
            <person name="Mendez C."/>
            <person name="Richter M."/>
            <person name="Ferrer M."/>
            <person name="Sanchez J."/>
        </authorList>
    </citation>
    <scope>NUCLEOTIDE SEQUENCE</scope>
</reference>
<proteinExistence type="predicted"/>
<feature type="non-terminal residue" evidence="2">
    <location>
        <position position="100"/>
    </location>
</feature>
<feature type="compositionally biased region" description="Basic and acidic residues" evidence="1">
    <location>
        <begin position="81"/>
        <end position="100"/>
    </location>
</feature>
<reference evidence="2" key="2">
    <citation type="journal article" date="2014" name="ISME J.">
        <title>Microbial stratification in low pH oxic and suboxic macroscopic growths along an acid mine drainage.</title>
        <authorList>
            <person name="Mendez-Garcia C."/>
            <person name="Mesa V."/>
            <person name="Sprenger R.R."/>
            <person name="Richter M."/>
            <person name="Diez M.S."/>
            <person name="Solano J."/>
            <person name="Bargiela R."/>
            <person name="Golyshina O.V."/>
            <person name="Manteca A."/>
            <person name="Ramos J.L."/>
            <person name="Gallego J.R."/>
            <person name="Llorente I."/>
            <person name="Martins Dos Santos V.A."/>
            <person name="Jensen O.N."/>
            <person name="Pelaez A.I."/>
            <person name="Sanchez J."/>
            <person name="Ferrer M."/>
        </authorList>
    </citation>
    <scope>NUCLEOTIDE SEQUENCE</scope>
</reference>
<dbReference type="PANTHER" id="PTHR35604:SF2">
    <property type="entry name" value="TRANSPOSASE INSH FOR INSERTION SEQUENCE ELEMENT IS5A-RELATED"/>
    <property type="match status" value="1"/>
</dbReference>
<accession>T0Z7M5</accession>
<feature type="region of interest" description="Disordered" evidence="1">
    <location>
        <begin position="57"/>
        <end position="100"/>
    </location>
</feature>
<dbReference type="PANTHER" id="PTHR35604">
    <property type="entry name" value="TRANSPOSASE INSH FOR INSERTION SEQUENCE ELEMENT IS5A-RELATED"/>
    <property type="match status" value="1"/>
</dbReference>
<organism evidence="2">
    <name type="scientific">mine drainage metagenome</name>
    <dbReference type="NCBI Taxonomy" id="410659"/>
    <lineage>
        <taxon>unclassified sequences</taxon>
        <taxon>metagenomes</taxon>
        <taxon>ecological metagenomes</taxon>
    </lineage>
</organism>
<name>T0Z7M5_9ZZZZ</name>